<dbReference type="PANTHER" id="PTHR45615">
    <property type="entry name" value="MYOSIN HEAVY CHAIN, NON-MUSCLE"/>
    <property type="match status" value="1"/>
</dbReference>
<dbReference type="AlphaFoldDB" id="A0A0N1IK33"/>
<proteinExistence type="predicted"/>
<evidence type="ECO:0000256" key="1">
    <source>
        <dbReference type="SAM" id="MobiDB-lite"/>
    </source>
</evidence>
<evidence type="ECO:0000313" key="2">
    <source>
        <dbReference type="EMBL" id="KPJ20332.1"/>
    </source>
</evidence>
<reference evidence="2 3" key="1">
    <citation type="journal article" date="2015" name="Nat. Commun.">
        <title>Outbred genome sequencing and CRISPR/Cas9 gene editing in butterflies.</title>
        <authorList>
            <person name="Li X."/>
            <person name="Fan D."/>
            <person name="Zhang W."/>
            <person name="Liu G."/>
            <person name="Zhang L."/>
            <person name="Zhao L."/>
            <person name="Fang X."/>
            <person name="Chen L."/>
            <person name="Dong Y."/>
            <person name="Chen Y."/>
            <person name="Ding Y."/>
            <person name="Zhao R."/>
            <person name="Feng M."/>
            <person name="Zhu Y."/>
            <person name="Feng Y."/>
            <person name="Jiang X."/>
            <person name="Zhu D."/>
            <person name="Xiang H."/>
            <person name="Feng X."/>
            <person name="Li S."/>
            <person name="Wang J."/>
            <person name="Zhang G."/>
            <person name="Kronforst M.R."/>
            <person name="Wang W."/>
        </authorList>
    </citation>
    <scope>NUCLEOTIDE SEQUENCE [LARGE SCALE GENOMIC DNA]</scope>
    <source>
        <strain evidence="2">Ya'a_city_454_Pm</strain>
        <tissue evidence="2">Whole body</tissue>
    </source>
</reference>
<sequence>MIITSFVINASERLELELLHWRSAENGVEPSDSEGSEAESGIGSDKYKRRYEQAHRELQLLRAQLRRQHEDDLEQLVTVKKQLEKKVQDAYEEVEEQRAVAAGWKRKLQKLTNDMADLRSLLDEQTCRNNLLEKRQRKFDAELQAANEELKRERATRERHARDRDQALADKYALEQTLSEARLELELKEERLSAATRELEERGGGGDELAALRRARADLERRVRDQEEELDDLAGQIQELESSLELEATSRARVEGQLARLRDAHDALAAELGAARARDMHAADELRKLQRSIRYITILQLLSFIHYILQISTFF</sequence>
<dbReference type="GO" id="GO:0051015">
    <property type="term" value="F:actin filament binding"/>
    <property type="evidence" value="ECO:0007669"/>
    <property type="project" value="TreeGrafter"/>
</dbReference>
<gene>
    <name evidence="2" type="ORF">RR48_00755</name>
</gene>
<keyword evidence="3" id="KW-1185">Reference proteome</keyword>
<dbReference type="GO" id="GO:0031032">
    <property type="term" value="P:actomyosin structure organization"/>
    <property type="evidence" value="ECO:0007669"/>
    <property type="project" value="TreeGrafter"/>
</dbReference>
<dbReference type="InParanoid" id="A0A0N1IK33"/>
<dbReference type="Proteomes" id="UP000053240">
    <property type="component" value="Unassembled WGS sequence"/>
</dbReference>
<accession>A0A0N1IK33</accession>
<dbReference type="GO" id="GO:0005737">
    <property type="term" value="C:cytoplasm"/>
    <property type="evidence" value="ECO:0007669"/>
    <property type="project" value="TreeGrafter"/>
</dbReference>
<evidence type="ECO:0000313" key="3">
    <source>
        <dbReference type="Proteomes" id="UP000053240"/>
    </source>
</evidence>
<dbReference type="STRING" id="76193.A0A0N1IK33"/>
<dbReference type="EMBL" id="KQ459707">
    <property type="protein sequence ID" value="KPJ20332.1"/>
    <property type="molecule type" value="Genomic_DNA"/>
</dbReference>
<name>A0A0N1IK33_PAPMA</name>
<dbReference type="PANTHER" id="PTHR45615:SF36">
    <property type="entry name" value="MYOSIN HEAVY CHAIN-LIKE, ISOFORM B-RELATED"/>
    <property type="match status" value="1"/>
</dbReference>
<dbReference type="GO" id="GO:0016460">
    <property type="term" value="C:myosin II complex"/>
    <property type="evidence" value="ECO:0007669"/>
    <property type="project" value="TreeGrafter"/>
</dbReference>
<protein>
    <submittedName>
        <fullName evidence="2">Myosin-XVIIIa</fullName>
    </submittedName>
</protein>
<organism evidence="2 3">
    <name type="scientific">Papilio machaon</name>
    <name type="common">Old World swallowtail butterfly</name>
    <dbReference type="NCBI Taxonomy" id="76193"/>
    <lineage>
        <taxon>Eukaryota</taxon>
        <taxon>Metazoa</taxon>
        <taxon>Ecdysozoa</taxon>
        <taxon>Arthropoda</taxon>
        <taxon>Hexapoda</taxon>
        <taxon>Insecta</taxon>
        <taxon>Pterygota</taxon>
        <taxon>Neoptera</taxon>
        <taxon>Endopterygota</taxon>
        <taxon>Lepidoptera</taxon>
        <taxon>Glossata</taxon>
        <taxon>Ditrysia</taxon>
        <taxon>Papilionoidea</taxon>
        <taxon>Papilionidae</taxon>
        <taxon>Papilioninae</taxon>
        <taxon>Papilio</taxon>
    </lineage>
</organism>
<dbReference type="GO" id="GO:0032982">
    <property type="term" value="C:myosin filament"/>
    <property type="evidence" value="ECO:0007669"/>
    <property type="project" value="TreeGrafter"/>
</dbReference>
<feature type="region of interest" description="Disordered" evidence="1">
    <location>
        <begin position="26"/>
        <end position="46"/>
    </location>
</feature>